<dbReference type="SMART" id="SM00347">
    <property type="entry name" value="HTH_MARR"/>
    <property type="match status" value="1"/>
</dbReference>
<reference evidence="3" key="1">
    <citation type="journal article" date="2019" name="Int. J. Syst. Evol. Microbiol.">
        <title>The Global Catalogue of Microorganisms (GCM) 10K type strain sequencing project: providing services to taxonomists for standard genome sequencing and annotation.</title>
        <authorList>
            <consortium name="The Broad Institute Genomics Platform"/>
            <consortium name="The Broad Institute Genome Sequencing Center for Infectious Disease"/>
            <person name="Wu L."/>
            <person name="Ma J."/>
        </authorList>
    </citation>
    <scope>NUCLEOTIDE SEQUENCE [LARGE SCALE GENOMIC DNA]</scope>
    <source>
        <strain evidence="3">JCM 18055</strain>
    </source>
</reference>
<dbReference type="PANTHER" id="PTHR33164">
    <property type="entry name" value="TRANSCRIPTIONAL REGULATOR, MARR FAMILY"/>
    <property type="match status" value="1"/>
</dbReference>
<accession>A0ABP8W3U4</accession>
<gene>
    <name evidence="2" type="ORF">GCM10023215_12610</name>
</gene>
<dbReference type="InterPro" id="IPR036388">
    <property type="entry name" value="WH-like_DNA-bd_sf"/>
</dbReference>
<organism evidence="2 3">
    <name type="scientific">Pseudonocardia yuanmonensis</name>
    <dbReference type="NCBI Taxonomy" id="1095914"/>
    <lineage>
        <taxon>Bacteria</taxon>
        <taxon>Bacillati</taxon>
        <taxon>Actinomycetota</taxon>
        <taxon>Actinomycetes</taxon>
        <taxon>Pseudonocardiales</taxon>
        <taxon>Pseudonocardiaceae</taxon>
        <taxon>Pseudonocardia</taxon>
    </lineage>
</organism>
<dbReference type="PROSITE" id="PS50995">
    <property type="entry name" value="HTH_MARR_2"/>
    <property type="match status" value="1"/>
</dbReference>
<dbReference type="InterPro" id="IPR000835">
    <property type="entry name" value="HTH_MarR-typ"/>
</dbReference>
<dbReference type="RefSeq" id="WP_345378958.1">
    <property type="nucleotide sequence ID" value="NZ_BAABIC010000003.1"/>
</dbReference>
<proteinExistence type="predicted"/>
<name>A0ABP8W3U4_9PSEU</name>
<keyword evidence="3" id="KW-1185">Reference proteome</keyword>
<dbReference type="SUPFAM" id="SSF46785">
    <property type="entry name" value="Winged helix' DNA-binding domain"/>
    <property type="match status" value="1"/>
</dbReference>
<evidence type="ECO:0000313" key="3">
    <source>
        <dbReference type="Proteomes" id="UP001500325"/>
    </source>
</evidence>
<feature type="domain" description="HTH marR-type" evidence="1">
    <location>
        <begin position="4"/>
        <end position="136"/>
    </location>
</feature>
<dbReference type="PANTHER" id="PTHR33164:SF106">
    <property type="entry name" value="TRANSCRIPTIONAL REGULATORY PROTEIN"/>
    <property type="match status" value="1"/>
</dbReference>
<protein>
    <submittedName>
        <fullName evidence="2">MarR family winged helix-turn-helix transcriptional regulator</fullName>
    </submittedName>
</protein>
<dbReference type="Proteomes" id="UP001500325">
    <property type="component" value="Unassembled WGS sequence"/>
</dbReference>
<dbReference type="InterPro" id="IPR036390">
    <property type="entry name" value="WH_DNA-bd_sf"/>
</dbReference>
<dbReference type="EMBL" id="BAABIC010000003">
    <property type="protein sequence ID" value="GAA4680651.1"/>
    <property type="molecule type" value="Genomic_DNA"/>
</dbReference>
<evidence type="ECO:0000259" key="1">
    <source>
        <dbReference type="PROSITE" id="PS50995"/>
    </source>
</evidence>
<dbReference type="InterPro" id="IPR039422">
    <property type="entry name" value="MarR/SlyA-like"/>
</dbReference>
<evidence type="ECO:0000313" key="2">
    <source>
        <dbReference type="EMBL" id="GAA4680651.1"/>
    </source>
</evidence>
<sequence length="146" mass="15389">MSSDDEVARAVRDLVLAGDRYRGEVGRSAGLGPSAVTTLALLYLEGPATPGRIARHLGITTASATQLLDRLEAAEHVRRRPNPADRRSCLVELRPAGHRYVAATYGDFRERIHRVVAGLPGEDVAAVAGFLRAASNILAGPGVVAG</sequence>
<comment type="caution">
    <text evidence="2">The sequence shown here is derived from an EMBL/GenBank/DDBJ whole genome shotgun (WGS) entry which is preliminary data.</text>
</comment>
<dbReference type="PRINTS" id="PR00598">
    <property type="entry name" value="HTHMARR"/>
</dbReference>
<dbReference type="Pfam" id="PF12802">
    <property type="entry name" value="MarR_2"/>
    <property type="match status" value="1"/>
</dbReference>
<dbReference type="Gene3D" id="1.10.10.10">
    <property type="entry name" value="Winged helix-like DNA-binding domain superfamily/Winged helix DNA-binding domain"/>
    <property type="match status" value="1"/>
</dbReference>